<keyword evidence="3 6" id="KW-0812">Transmembrane</keyword>
<protein>
    <submittedName>
        <fullName evidence="7">Oligosaccharide flippase family protein</fullName>
    </submittedName>
</protein>
<evidence type="ECO:0000256" key="3">
    <source>
        <dbReference type="ARBA" id="ARBA00022692"/>
    </source>
</evidence>
<reference evidence="7" key="1">
    <citation type="submission" date="2020-11" db="EMBL/GenBank/DDBJ databases">
        <title>Novosphingobium aureum sp. nov., a marine bacterium isolated from sediment of a salt flat.</title>
        <authorList>
            <person name="Yoo Y."/>
            <person name="Kim J.-J."/>
        </authorList>
    </citation>
    <scope>NUCLEOTIDE SEQUENCE</scope>
    <source>
        <strain evidence="7">YJ-S2-02</strain>
    </source>
</reference>
<feature type="transmembrane region" description="Helical" evidence="6">
    <location>
        <begin position="12"/>
        <end position="32"/>
    </location>
</feature>
<keyword evidence="8" id="KW-1185">Reference proteome</keyword>
<evidence type="ECO:0000256" key="1">
    <source>
        <dbReference type="ARBA" id="ARBA00004651"/>
    </source>
</evidence>
<dbReference type="Pfam" id="PF01943">
    <property type="entry name" value="Polysacc_synt"/>
    <property type="match status" value="1"/>
</dbReference>
<feature type="transmembrane region" description="Helical" evidence="6">
    <location>
        <begin position="220"/>
        <end position="244"/>
    </location>
</feature>
<proteinExistence type="predicted"/>
<feature type="transmembrane region" description="Helical" evidence="6">
    <location>
        <begin position="85"/>
        <end position="107"/>
    </location>
</feature>
<comment type="subcellular location">
    <subcellularLocation>
        <location evidence="1">Cell membrane</location>
        <topology evidence="1">Multi-pass membrane protein</topology>
    </subcellularLocation>
</comment>
<organism evidence="7 8">
    <name type="scientific">Novosphingobium aureum</name>
    <dbReference type="NCBI Taxonomy" id="2792964"/>
    <lineage>
        <taxon>Bacteria</taxon>
        <taxon>Pseudomonadati</taxon>
        <taxon>Pseudomonadota</taxon>
        <taxon>Alphaproteobacteria</taxon>
        <taxon>Sphingomonadales</taxon>
        <taxon>Sphingomonadaceae</taxon>
        <taxon>Novosphingobium</taxon>
    </lineage>
</organism>
<dbReference type="RefSeq" id="WP_197159661.1">
    <property type="nucleotide sequence ID" value="NZ_JADZGI010000001.1"/>
</dbReference>
<evidence type="ECO:0000256" key="4">
    <source>
        <dbReference type="ARBA" id="ARBA00022989"/>
    </source>
</evidence>
<feature type="transmembrane region" description="Helical" evidence="6">
    <location>
        <begin position="149"/>
        <end position="174"/>
    </location>
</feature>
<name>A0A931MJV1_9SPHN</name>
<feature type="transmembrane region" description="Helical" evidence="6">
    <location>
        <begin position="44"/>
        <end position="65"/>
    </location>
</feature>
<dbReference type="EMBL" id="JADZGI010000001">
    <property type="protein sequence ID" value="MBH0111341.1"/>
    <property type="molecule type" value="Genomic_DNA"/>
</dbReference>
<feature type="transmembrane region" description="Helical" evidence="6">
    <location>
        <begin position="363"/>
        <end position="383"/>
    </location>
</feature>
<dbReference type="GO" id="GO:0005886">
    <property type="term" value="C:plasma membrane"/>
    <property type="evidence" value="ECO:0007669"/>
    <property type="project" value="UniProtKB-SubCell"/>
</dbReference>
<dbReference type="PANTHER" id="PTHR30250:SF11">
    <property type="entry name" value="O-ANTIGEN TRANSPORTER-RELATED"/>
    <property type="match status" value="1"/>
</dbReference>
<keyword evidence="5 6" id="KW-0472">Membrane</keyword>
<accession>A0A931MJV1</accession>
<evidence type="ECO:0000256" key="5">
    <source>
        <dbReference type="ARBA" id="ARBA00023136"/>
    </source>
</evidence>
<dbReference type="Proteomes" id="UP000617634">
    <property type="component" value="Unassembled WGS sequence"/>
</dbReference>
<dbReference type="PANTHER" id="PTHR30250">
    <property type="entry name" value="PST FAMILY PREDICTED COLANIC ACID TRANSPORTER"/>
    <property type="match status" value="1"/>
</dbReference>
<feature type="transmembrane region" description="Helical" evidence="6">
    <location>
        <begin position="180"/>
        <end position="200"/>
    </location>
</feature>
<keyword evidence="2" id="KW-1003">Cell membrane</keyword>
<feature type="transmembrane region" description="Helical" evidence="6">
    <location>
        <begin position="119"/>
        <end position="137"/>
    </location>
</feature>
<evidence type="ECO:0000256" key="2">
    <source>
        <dbReference type="ARBA" id="ARBA00022475"/>
    </source>
</evidence>
<feature type="transmembrane region" description="Helical" evidence="6">
    <location>
        <begin position="389"/>
        <end position="410"/>
    </location>
</feature>
<dbReference type="InterPro" id="IPR002797">
    <property type="entry name" value="Polysacc_synth"/>
</dbReference>
<sequence length="431" mass="45388">MISQLKVHFQPIAALVIRGGSVLAGFFVTLYIGRTLGPEANGTYGLITQSAMFLSVVAVGGLDLATVRQLAGAVVEKKRLDRTNYLAIVGYTMGIAVLISAALLIGGKHASELLTKADLPFKIVLILIFIFISRTLTRVMSAILRSQGSYIIGQAVEVFFIPTSVCIALVVGSFAEVTDILTFTATSGMIVGISAVLFGLRFTQSDGQGFKATFRSLMKIALPLWSVSIALNISDWYSLVTVAGTLGVYDAGLYRVAYQISSALAVITLGLYSVFSPKVSAARAAGDDLRVALLGRSATRLSIAFAAPAVIILFVFAPQILGLVGEEFVAASPILRIMTVAQAIYVAAGPSGLVLAMCGQERYNFLITATSLGLLIVCAPLAAQWFGLVGVSVFVGAAMVGRNVASYFALRRLTGINILNGTVEGGQPQRA</sequence>
<feature type="transmembrane region" description="Helical" evidence="6">
    <location>
        <begin position="256"/>
        <end position="275"/>
    </location>
</feature>
<dbReference type="InterPro" id="IPR050833">
    <property type="entry name" value="Poly_Biosynth_Transport"/>
</dbReference>
<evidence type="ECO:0000256" key="6">
    <source>
        <dbReference type="SAM" id="Phobius"/>
    </source>
</evidence>
<dbReference type="AlphaFoldDB" id="A0A931MJV1"/>
<evidence type="ECO:0000313" key="7">
    <source>
        <dbReference type="EMBL" id="MBH0111341.1"/>
    </source>
</evidence>
<keyword evidence="4 6" id="KW-1133">Transmembrane helix</keyword>
<comment type="caution">
    <text evidence="7">The sequence shown here is derived from an EMBL/GenBank/DDBJ whole genome shotgun (WGS) entry which is preliminary data.</text>
</comment>
<feature type="transmembrane region" description="Helical" evidence="6">
    <location>
        <begin position="301"/>
        <end position="321"/>
    </location>
</feature>
<gene>
    <name evidence="7" type="ORF">I5E68_00060</name>
</gene>
<evidence type="ECO:0000313" key="8">
    <source>
        <dbReference type="Proteomes" id="UP000617634"/>
    </source>
</evidence>
<feature type="transmembrane region" description="Helical" evidence="6">
    <location>
        <begin position="333"/>
        <end position="356"/>
    </location>
</feature>